<dbReference type="InterPro" id="IPR018389">
    <property type="entry name" value="DctP_fam"/>
</dbReference>
<accession>A0A6M1RFX6</accession>
<dbReference type="EMBL" id="JAALDL010000003">
    <property type="protein sequence ID" value="NGN97201.1"/>
    <property type="molecule type" value="Genomic_DNA"/>
</dbReference>
<name>A0A6M1RFX6_9GAMM</name>
<evidence type="ECO:0000256" key="2">
    <source>
        <dbReference type="ARBA" id="ARBA00022448"/>
    </source>
</evidence>
<evidence type="ECO:0000313" key="5">
    <source>
        <dbReference type="Proteomes" id="UP000473008"/>
    </source>
</evidence>
<dbReference type="Proteomes" id="UP000473008">
    <property type="component" value="Unassembled WGS sequence"/>
</dbReference>
<evidence type="ECO:0000256" key="3">
    <source>
        <dbReference type="ARBA" id="ARBA00022729"/>
    </source>
</evidence>
<reference evidence="4 5" key="1">
    <citation type="submission" date="2020-02" db="EMBL/GenBank/DDBJ databases">
        <title>The draft genome of Grimontia sedimenta sp. nov., isolated from benthic sediments near coral reefs south of Kuwait.</title>
        <authorList>
            <person name="Mahmoud H.M."/>
            <person name="Jose L."/>
            <person name="Eapen S."/>
        </authorList>
    </citation>
    <scope>NUCLEOTIDE SEQUENCE [LARGE SCALE GENOMIC DNA]</scope>
    <source>
        <strain evidence="4 5">S25</strain>
    </source>
</reference>
<comment type="caution">
    <text evidence="4">The sequence shown here is derived from an EMBL/GenBank/DDBJ whole genome shotgun (WGS) entry which is preliminary data.</text>
</comment>
<comment type="similarity">
    <text evidence="1">Belongs to the bacterial solute-binding protein 7 family.</text>
</comment>
<dbReference type="RefSeq" id="WP_165012216.1">
    <property type="nucleotide sequence ID" value="NZ_JAALDL010000003.1"/>
</dbReference>
<dbReference type="Pfam" id="PF03480">
    <property type="entry name" value="DctP"/>
    <property type="match status" value="1"/>
</dbReference>
<sequence>MKMRYLLRLFTVTLTFLLSLPVLATSEEERLVWRFGLEEIEGSVQDIYAKEFKRIIEEKSGGEVVVDIYSYGTLGESEDLTALTTLGTLQLTHASVGIIGSLVPEMQVFNIPYIYSHDDELNQSVIASNPTLYEVLGNALIDQDLRLMTLYLEGDMVWSTNQEVVKPSDFKQFRMRVMNSPLVIESFQLYGADAVPLPYSQVYGALQANIVDGQTNPVFSIEEMKFYEVTEYMIWPGKQKFTTSVIANQAWYLSLSPEHKALLRETFQGLSDYILEKQQALNKKQLATIKAFKPSMTFITLNRSQQNAFKKLAEPVRSRYVELVGKPGERLLEALDEVLAHKK</sequence>
<dbReference type="PANTHER" id="PTHR33376:SF7">
    <property type="entry name" value="C4-DICARBOXYLATE-BINDING PROTEIN DCTB"/>
    <property type="match status" value="1"/>
</dbReference>
<protein>
    <submittedName>
        <fullName evidence="4">C4-dicarboxylate ABC transporter</fullName>
    </submittedName>
</protein>
<dbReference type="NCBIfam" id="NF037995">
    <property type="entry name" value="TRAP_S1"/>
    <property type="match status" value="1"/>
</dbReference>
<dbReference type="PANTHER" id="PTHR33376">
    <property type="match status" value="1"/>
</dbReference>
<gene>
    <name evidence="4" type="ORF">G5S52_05875</name>
</gene>
<evidence type="ECO:0000313" key="4">
    <source>
        <dbReference type="EMBL" id="NGN97201.1"/>
    </source>
</evidence>
<keyword evidence="3" id="KW-0732">Signal</keyword>
<dbReference type="GO" id="GO:0055085">
    <property type="term" value="P:transmembrane transport"/>
    <property type="evidence" value="ECO:0007669"/>
    <property type="project" value="InterPro"/>
</dbReference>
<keyword evidence="2" id="KW-0813">Transport</keyword>
<organism evidence="4 5">
    <name type="scientific">Grimontia sedimenti</name>
    <dbReference type="NCBI Taxonomy" id="2711294"/>
    <lineage>
        <taxon>Bacteria</taxon>
        <taxon>Pseudomonadati</taxon>
        <taxon>Pseudomonadota</taxon>
        <taxon>Gammaproteobacteria</taxon>
        <taxon>Vibrionales</taxon>
        <taxon>Vibrionaceae</taxon>
        <taxon>Grimontia</taxon>
    </lineage>
</organism>
<dbReference type="InterPro" id="IPR038404">
    <property type="entry name" value="TRAP_DctP_sf"/>
</dbReference>
<evidence type="ECO:0000256" key="1">
    <source>
        <dbReference type="ARBA" id="ARBA00009023"/>
    </source>
</evidence>
<dbReference type="AlphaFoldDB" id="A0A6M1RFX6"/>
<proteinExistence type="inferred from homology"/>
<keyword evidence="5" id="KW-1185">Reference proteome</keyword>
<dbReference type="Gene3D" id="3.40.190.170">
    <property type="entry name" value="Bacterial extracellular solute-binding protein, family 7"/>
    <property type="match status" value="1"/>
</dbReference>